<organism evidence="5 6">
    <name type="scientific">Actinomadura bangladeshensis</name>
    <dbReference type="NCBI Taxonomy" id="453573"/>
    <lineage>
        <taxon>Bacteria</taxon>
        <taxon>Bacillati</taxon>
        <taxon>Actinomycetota</taxon>
        <taxon>Actinomycetes</taxon>
        <taxon>Streptosporangiales</taxon>
        <taxon>Thermomonosporaceae</taxon>
        <taxon>Actinomadura</taxon>
    </lineage>
</organism>
<dbReference type="InterPro" id="IPR027806">
    <property type="entry name" value="HARBI1_dom"/>
</dbReference>
<dbReference type="Proteomes" id="UP000475532">
    <property type="component" value="Unassembled WGS sequence"/>
</dbReference>
<dbReference type="GO" id="GO:0046872">
    <property type="term" value="F:metal ion binding"/>
    <property type="evidence" value="ECO:0007669"/>
    <property type="project" value="UniProtKB-KW"/>
</dbReference>
<proteinExistence type="predicted"/>
<gene>
    <name evidence="5" type="ORF">G3I70_05485</name>
</gene>
<dbReference type="Pfam" id="PF13613">
    <property type="entry name" value="HTH_Tnp_4"/>
    <property type="match status" value="1"/>
</dbReference>
<comment type="caution">
    <text evidence="5">The sequence shown here is derived from an EMBL/GenBank/DDBJ whole genome shotgun (WGS) entry which is preliminary data.</text>
</comment>
<evidence type="ECO:0000256" key="2">
    <source>
        <dbReference type="ARBA" id="ARBA00022723"/>
    </source>
</evidence>
<dbReference type="InterPro" id="IPR027805">
    <property type="entry name" value="Transposase_HTH_dom"/>
</dbReference>
<evidence type="ECO:0000259" key="3">
    <source>
        <dbReference type="Pfam" id="PF13359"/>
    </source>
</evidence>
<dbReference type="EMBL" id="JAAGLI010000145">
    <property type="protein sequence ID" value="NEA21952.1"/>
    <property type="molecule type" value="Genomic_DNA"/>
</dbReference>
<reference evidence="5 6" key="1">
    <citation type="submission" date="2020-01" db="EMBL/GenBank/DDBJ databases">
        <title>Insect and environment-associated Actinomycetes.</title>
        <authorList>
            <person name="Currrie C."/>
            <person name="Chevrette M."/>
            <person name="Carlson C."/>
            <person name="Stubbendieck R."/>
            <person name="Wendt-Pienkowski E."/>
        </authorList>
    </citation>
    <scope>NUCLEOTIDE SEQUENCE [LARGE SCALE GENOMIC DNA]</scope>
    <source>
        <strain evidence="5 6">SID10258</strain>
    </source>
</reference>
<sequence>MLFYRAALDLSPATRTFVAELIDGHRDRIGSRWRALPSGSQALLVLVHLRCNETFARLAAAFGVGIATAHRYVTEVIALLADLAPDLREAMRICQRKAYVVLDGTLAPIDRLSGAGDRLYYSGKHHRHGVNIQFPTDPHGRLIWASPALPGSTHDLTAARAHGIIDALTSRAIACYADKGYIGAGGAIGTPFKRRKRRKLGKRKKLFNRHHAQVRALGEQGAATLKGWHILRKARCSPSRMTAIVQAILTLHHQGERGWN</sequence>
<evidence type="ECO:0000259" key="4">
    <source>
        <dbReference type="Pfam" id="PF13613"/>
    </source>
</evidence>
<feature type="domain" description="DDE Tnp4" evidence="3">
    <location>
        <begin position="102"/>
        <end position="252"/>
    </location>
</feature>
<evidence type="ECO:0000313" key="5">
    <source>
        <dbReference type="EMBL" id="NEA21952.1"/>
    </source>
</evidence>
<name>A0A6L9QA77_9ACTN</name>
<dbReference type="RefSeq" id="WP_163053549.1">
    <property type="nucleotide sequence ID" value="NZ_JAAGLI010000145.1"/>
</dbReference>
<dbReference type="Pfam" id="PF13359">
    <property type="entry name" value="DDE_Tnp_4"/>
    <property type="match status" value="1"/>
</dbReference>
<comment type="cofactor">
    <cofactor evidence="1">
        <name>a divalent metal cation</name>
        <dbReference type="ChEBI" id="CHEBI:60240"/>
    </cofactor>
</comment>
<dbReference type="AlphaFoldDB" id="A0A6L9QA77"/>
<keyword evidence="2" id="KW-0479">Metal-binding</keyword>
<evidence type="ECO:0000256" key="1">
    <source>
        <dbReference type="ARBA" id="ARBA00001968"/>
    </source>
</evidence>
<accession>A0A6L9QA77</accession>
<protein>
    <submittedName>
        <fullName evidence="5">Transposase</fullName>
    </submittedName>
</protein>
<evidence type="ECO:0000313" key="6">
    <source>
        <dbReference type="Proteomes" id="UP000475532"/>
    </source>
</evidence>
<feature type="domain" description="Transposase Helix-turn-helix" evidence="4">
    <location>
        <begin position="35"/>
        <end position="84"/>
    </location>
</feature>